<gene>
    <name evidence="12" type="ORF">LITE_LOCUS722</name>
</gene>
<keyword evidence="2" id="KW-0444">Lipid biosynthesis</keyword>
<feature type="transmembrane region" description="Helical" evidence="11">
    <location>
        <begin position="141"/>
        <end position="164"/>
    </location>
</feature>
<keyword evidence="4 11" id="KW-0812">Transmembrane</keyword>
<evidence type="ECO:0000256" key="9">
    <source>
        <dbReference type="ARBA" id="ARBA00023160"/>
    </source>
</evidence>
<feature type="region of interest" description="Disordered" evidence="10">
    <location>
        <begin position="289"/>
        <end position="314"/>
    </location>
</feature>
<dbReference type="Proteomes" id="UP001154282">
    <property type="component" value="Unassembled WGS sequence"/>
</dbReference>
<keyword evidence="6 11" id="KW-1133">Transmembrane helix</keyword>
<dbReference type="GO" id="GO:0034626">
    <property type="term" value="P:fatty acid elongation, polyunsaturated fatty acid"/>
    <property type="evidence" value="ECO:0007669"/>
    <property type="project" value="TreeGrafter"/>
</dbReference>
<evidence type="ECO:0000256" key="3">
    <source>
        <dbReference type="ARBA" id="ARBA00022679"/>
    </source>
</evidence>
<feature type="compositionally biased region" description="Gly residues" evidence="10">
    <location>
        <begin position="295"/>
        <end position="308"/>
    </location>
</feature>
<keyword evidence="7" id="KW-0443">Lipid metabolism</keyword>
<sequence length="314" mass="35303">MYNITVFIFSTLKHLVETLLTISPTFQTLHYYLVKHPRVHNFEWHQGQTFGSSVTFLTLTILLYLTLTFLLSRRHTSSSPSSTVVIPPSLLRLLTAAHNTFLLSLSAAMALGCTLTILTTLPDVHNLICFPVGTVPKGPLFFWAHVFYLSKIYEYVDTLLIILSSSASRRLSFLHVYHHATVVVMCYISLHTAQSMYPGILVTNSAVHVVMYLYYLMCSLGKRPTWKKLVTDCQIVQFYSSFGIMALIFYYHFTGEGCSGIWGWCFDSVFIASLLFLFLDFHTKTYQSKKEVNGDGNGNGVVDDGGSGKAVKQA</sequence>
<dbReference type="PANTHER" id="PTHR11157:SF132">
    <property type="entry name" value="ELONGATION OF FATTY ACIDS PROTEIN 3-LIKE"/>
    <property type="match status" value="1"/>
</dbReference>
<feature type="transmembrane region" description="Helical" evidence="11">
    <location>
        <begin position="171"/>
        <end position="190"/>
    </location>
</feature>
<keyword evidence="13" id="KW-1185">Reference proteome</keyword>
<dbReference type="GO" id="GO:0042761">
    <property type="term" value="P:very long-chain fatty acid biosynthetic process"/>
    <property type="evidence" value="ECO:0007669"/>
    <property type="project" value="TreeGrafter"/>
</dbReference>
<evidence type="ECO:0000256" key="10">
    <source>
        <dbReference type="SAM" id="MobiDB-lite"/>
    </source>
</evidence>
<evidence type="ECO:0000313" key="12">
    <source>
        <dbReference type="EMBL" id="CAI0375735.1"/>
    </source>
</evidence>
<dbReference type="GO" id="GO:0019367">
    <property type="term" value="P:fatty acid elongation, saturated fatty acid"/>
    <property type="evidence" value="ECO:0007669"/>
    <property type="project" value="TreeGrafter"/>
</dbReference>
<dbReference type="GO" id="GO:0009922">
    <property type="term" value="F:fatty acid elongase activity"/>
    <property type="evidence" value="ECO:0007669"/>
    <property type="project" value="InterPro"/>
</dbReference>
<dbReference type="PANTHER" id="PTHR11157">
    <property type="entry name" value="FATTY ACID ACYL TRANSFERASE-RELATED"/>
    <property type="match status" value="1"/>
</dbReference>
<evidence type="ECO:0000256" key="7">
    <source>
        <dbReference type="ARBA" id="ARBA00023098"/>
    </source>
</evidence>
<protein>
    <recommendedName>
        <fullName evidence="14">Very-long-chain 3-oxoacyl-CoA synthase</fullName>
    </recommendedName>
</protein>
<dbReference type="InterPro" id="IPR002076">
    <property type="entry name" value="ELO_fam"/>
</dbReference>
<organism evidence="12 13">
    <name type="scientific">Linum tenue</name>
    <dbReference type="NCBI Taxonomy" id="586396"/>
    <lineage>
        <taxon>Eukaryota</taxon>
        <taxon>Viridiplantae</taxon>
        <taxon>Streptophyta</taxon>
        <taxon>Embryophyta</taxon>
        <taxon>Tracheophyta</taxon>
        <taxon>Spermatophyta</taxon>
        <taxon>Magnoliopsida</taxon>
        <taxon>eudicotyledons</taxon>
        <taxon>Gunneridae</taxon>
        <taxon>Pentapetalae</taxon>
        <taxon>rosids</taxon>
        <taxon>fabids</taxon>
        <taxon>Malpighiales</taxon>
        <taxon>Linaceae</taxon>
        <taxon>Linum</taxon>
    </lineage>
</organism>
<evidence type="ECO:0000256" key="8">
    <source>
        <dbReference type="ARBA" id="ARBA00023136"/>
    </source>
</evidence>
<keyword evidence="9" id="KW-0275">Fatty acid biosynthesis</keyword>
<feature type="transmembrane region" description="Helical" evidence="11">
    <location>
        <begin position="259"/>
        <end position="279"/>
    </location>
</feature>
<dbReference type="PROSITE" id="PS01188">
    <property type="entry name" value="ELO"/>
    <property type="match status" value="1"/>
</dbReference>
<dbReference type="AlphaFoldDB" id="A0AAV0GRR1"/>
<evidence type="ECO:0000256" key="1">
    <source>
        <dbReference type="ARBA" id="ARBA00004141"/>
    </source>
</evidence>
<feature type="transmembrane region" description="Helical" evidence="11">
    <location>
        <begin position="101"/>
        <end position="121"/>
    </location>
</feature>
<feature type="transmembrane region" description="Helical" evidence="11">
    <location>
        <begin position="236"/>
        <end position="253"/>
    </location>
</feature>
<keyword evidence="5" id="KW-0276">Fatty acid metabolism</keyword>
<dbReference type="GO" id="GO:0030148">
    <property type="term" value="P:sphingolipid biosynthetic process"/>
    <property type="evidence" value="ECO:0007669"/>
    <property type="project" value="TreeGrafter"/>
</dbReference>
<name>A0AAV0GRR1_9ROSI</name>
<feature type="transmembrane region" description="Helical" evidence="11">
    <location>
        <begin position="196"/>
        <end position="215"/>
    </location>
</feature>
<feature type="transmembrane region" description="Helical" evidence="11">
    <location>
        <begin position="50"/>
        <end position="71"/>
    </location>
</feature>
<comment type="caution">
    <text evidence="12">The sequence shown here is derived from an EMBL/GenBank/DDBJ whole genome shotgun (WGS) entry which is preliminary data.</text>
</comment>
<dbReference type="EMBL" id="CAMGYJ010000002">
    <property type="protein sequence ID" value="CAI0375735.1"/>
    <property type="molecule type" value="Genomic_DNA"/>
</dbReference>
<dbReference type="GO" id="GO:0034625">
    <property type="term" value="P:fatty acid elongation, monounsaturated fatty acid"/>
    <property type="evidence" value="ECO:0007669"/>
    <property type="project" value="TreeGrafter"/>
</dbReference>
<dbReference type="GO" id="GO:0005789">
    <property type="term" value="C:endoplasmic reticulum membrane"/>
    <property type="evidence" value="ECO:0007669"/>
    <property type="project" value="TreeGrafter"/>
</dbReference>
<keyword evidence="8 11" id="KW-0472">Membrane</keyword>
<evidence type="ECO:0000313" key="13">
    <source>
        <dbReference type="Proteomes" id="UP001154282"/>
    </source>
</evidence>
<proteinExistence type="predicted"/>
<evidence type="ECO:0000256" key="11">
    <source>
        <dbReference type="SAM" id="Phobius"/>
    </source>
</evidence>
<dbReference type="Pfam" id="PF01151">
    <property type="entry name" value="ELO"/>
    <property type="match status" value="1"/>
</dbReference>
<evidence type="ECO:0000256" key="5">
    <source>
        <dbReference type="ARBA" id="ARBA00022832"/>
    </source>
</evidence>
<reference evidence="12" key="1">
    <citation type="submission" date="2022-08" db="EMBL/GenBank/DDBJ databases">
        <authorList>
            <person name="Gutierrez-Valencia J."/>
        </authorList>
    </citation>
    <scope>NUCLEOTIDE SEQUENCE</scope>
</reference>
<evidence type="ECO:0000256" key="2">
    <source>
        <dbReference type="ARBA" id="ARBA00022516"/>
    </source>
</evidence>
<dbReference type="InterPro" id="IPR030457">
    <property type="entry name" value="ELO_CS"/>
</dbReference>
<evidence type="ECO:0008006" key="14">
    <source>
        <dbReference type="Google" id="ProtNLM"/>
    </source>
</evidence>
<comment type="subcellular location">
    <subcellularLocation>
        <location evidence="1">Membrane</location>
        <topology evidence="1">Multi-pass membrane protein</topology>
    </subcellularLocation>
</comment>
<evidence type="ECO:0000256" key="6">
    <source>
        <dbReference type="ARBA" id="ARBA00022989"/>
    </source>
</evidence>
<keyword evidence="3" id="KW-0808">Transferase</keyword>
<accession>A0AAV0GRR1</accession>
<evidence type="ECO:0000256" key="4">
    <source>
        <dbReference type="ARBA" id="ARBA00022692"/>
    </source>
</evidence>